<sequence>MLECENKQKNIEYRMAGILCFNCCNCPALF</sequence>
<dbReference type="EMBL" id="GBRH01170925">
    <property type="protein sequence ID" value="JAE26971.1"/>
    <property type="molecule type" value="Transcribed_RNA"/>
</dbReference>
<dbReference type="AlphaFoldDB" id="A0A0A9GWN2"/>
<name>A0A0A9GWN2_ARUDO</name>
<evidence type="ECO:0000313" key="1">
    <source>
        <dbReference type="EMBL" id="JAE26971.1"/>
    </source>
</evidence>
<protein>
    <submittedName>
        <fullName evidence="1">Uncharacterized protein</fullName>
    </submittedName>
</protein>
<proteinExistence type="predicted"/>
<reference evidence="1" key="1">
    <citation type="submission" date="2014-09" db="EMBL/GenBank/DDBJ databases">
        <authorList>
            <person name="Magalhaes I.L.F."/>
            <person name="Oliveira U."/>
            <person name="Santos F.R."/>
            <person name="Vidigal T.H.D.A."/>
            <person name="Brescovit A.D."/>
            <person name="Santos A.J."/>
        </authorList>
    </citation>
    <scope>NUCLEOTIDE SEQUENCE</scope>
    <source>
        <tissue evidence="1">Shoot tissue taken approximately 20 cm above the soil surface</tissue>
    </source>
</reference>
<accession>A0A0A9GWN2</accession>
<reference evidence="1" key="2">
    <citation type="journal article" date="2015" name="Data Brief">
        <title>Shoot transcriptome of the giant reed, Arundo donax.</title>
        <authorList>
            <person name="Barrero R.A."/>
            <person name="Guerrero F.D."/>
            <person name="Moolhuijzen P."/>
            <person name="Goolsby J.A."/>
            <person name="Tidwell J."/>
            <person name="Bellgard S.E."/>
            <person name="Bellgard M.I."/>
        </authorList>
    </citation>
    <scope>NUCLEOTIDE SEQUENCE</scope>
    <source>
        <tissue evidence="1">Shoot tissue taken approximately 20 cm above the soil surface</tissue>
    </source>
</reference>
<organism evidence="1">
    <name type="scientific">Arundo donax</name>
    <name type="common">Giant reed</name>
    <name type="synonym">Donax arundinaceus</name>
    <dbReference type="NCBI Taxonomy" id="35708"/>
    <lineage>
        <taxon>Eukaryota</taxon>
        <taxon>Viridiplantae</taxon>
        <taxon>Streptophyta</taxon>
        <taxon>Embryophyta</taxon>
        <taxon>Tracheophyta</taxon>
        <taxon>Spermatophyta</taxon>
        <taxon>Magnoliopsida</taxon>
        <taxon>Liliopsida</taxon>
        <taxon>Poales</taxon>
        <taxon>Poaceae</taxon>
        <taxon>PACMAD clade</taxon>
        <taxon>Arundinoideae</taxon>
        <taxon>Arundineae</taxon>
        <taxon>Arundo</taxon>
    </lineage>
</organism>